<name>A0AAW1YMI7_RUBAR</name>
<keyword evidence="1" id="KW-0812">Transmembrane</keyword>
<gene>
    <name evidence="2" type="ORF">M0R45_005364</name>
</gene>
<dbReference type="AlphaFoldDB" id="A0AAW1YMI7"/>
<keyword evidence="3" id="KW-1185">Reference proteome</keyword>
<reference evidence="2 3" key="1">
    <citation type="journal article" date="2023" name="G3 (Bethesda)">
        <title>A chromosome-length genome assembly and annotation of blackberry (Rubus argutus, cv. 'Hillquist').</title>
        <authorList>
            <person name="Bruna T."/>
            <person name="Aryal R."/>
            <person name="Dudchenko O."/>
            <person name="Sargent D.J."/>
            <person name="Mead D."/>
            <person name="Buti M."/>
            <person name="Cavallini A."/>
            <person name="Hytonen T."/>
            <person name="Andres J."/>
            <person name="Pham M."/>
            <person name="Weisz D."/>
            <person name="Mascagni F."/>
            <person name="Usai G."/>
            <person name="Natali L."/>
            <person name="Bassil N."/>
            <person name="Fernandez G.E."/>
            <person name="Lomsadze A."/>
            <person name="Armour M."/>
            <person name="Olukolu B."/>
            <person name="Poorten T."/>
            <person name="Britton C."/>
            <person name="Davik J."/>
            <person name="Ashrafi H."/>
            <person name="Aiden E.L."/>
            <person name="Borodovsky M."/>
            <person name="Worthington M."/>
        </authorList>
    </citation>
    <scope>NUCLEOTIDE SEQUENCE [LARGE SCALE GENOMIC DNA]</scope>
    <source>
        <strain evidence="2">PI 553951</strain>
    </source>
</reference>
<evidence type="ECO:0000313" key="2">
    <source>
        <dbReference type="EMBL" id="KAK9949853.1"/>
    </source>
</evidence>
<keyword evidence="1" id="KW-1133">Transmembrane helix</keyword>
<proteinExistence type="predicted"/>
<organism evidence="2 3">
    <name type="scientific">Rubus argutus</name>
    <name type="common">Southern blackberry</name>
    <dbReference type="NCBI Taxonomy" id="59490"/>
    <lineage>
        <taxon>Eukaryota</taxon>
        <taxon>Viridiplantae</taxon>
        <taxon>Streptophyta</taxon>
        <taxon>Embryophyta</taxon>
        <taxon>Tracheophyta</taxon>
        <taxon>Spermatophyta</taxon>
        <taxon>Magnoliopsida</taxon>
        <taxon>eudicotyledons</taxon>
        <taxon>Gunneridae</taxon>
        <taxon>Pentapetalae</taxon>
        <taxon>rosids</taxon>
        <taxon>fabids</taxon>
        <taxon>Rosales</taxon>
        <taxon>Rosaceae</taxon>
        <taxon>Rosoideae</taxon>
        <taxon>Rosoideae incertae sedis</taxon>
        <taxon>Rubus</taxon>
    </lineage>
</organism>
<keyword evidence="1" id="KW-0472">Membrane</keyword>
<evidence type="ECO:0000313" key="3">
    <source>
        <dbReference type="Proteomes" id="UP001457282"/>
    </source>
</evidence>
<feature type="transmembrane region" description="Helical" evidence="1">
    <location>
        <begin position="97"/>
        <end position="115"/>
    </location>
</feature>
<protein>
    <submittedName>
        <fullName evidence="2">Uncharacterized protein</fullName>
    </submittedName>
</protein>
<dbReference type="Proteomes" id="UP001457282">
    <property type="component" value="Unassembled WGS sequence"/>
</dbReference>
<dbReference type="EMBL" id="JBEDUW010000001">
    <property type="protein sequence ID" value="KAK9949853.1"/>
    <property type="molecule type" value="Genomic_DNA"/>
</dbReference>
<accession>A0AAW1YMI7</accession>
<evidence type="ECO:0000256" key="1">
    <source>
        <dbReference type="SAM" id="Phobius"/>
    </source>
</evidence>
<comment type="caution">
    <text evidence="2">The sequence shown here is derived from an EMBL/GenBank/DDBJ whole genome shotgun (WGS) entry which is preliminary data.</text>
</comment>
<sequence length="116" mass="12721">MLLIASSCLALVLKLHRLSSLLLNIQLLETCSGIRQALKSHLVVTCWALVFVFWTIKFPLLSLLVLLIASSCVALTLELHRLASLLLNLAAFLLRRAFGSQVAPLLLVIAAYCILP</sequence>